<sequence length="81" mass="8918">MGRGETGCRAALKADTVEAEALNLADTCEGPCWPLDVVTEWKIHVVQTARSMRAPAWADSMMGKSKMPRNALAMQLLLRYP</sequence>
<dbReference type="EMBL" id="JANPWB010000009">
    <property type="protein sequence ID" value="KAJ1151021.1"/>
    <property type="molecule type" value="Genomic_DNA"/>
</dbReference>
<accession>A0AAV7REY1</accession>
<comment type="caution">
    <text evidence="1">The sequence shown here is derived from an EMBL/GenBank/DDBJ whole genome shotgun (WGS) entry which is preliminary data.</text>
</comment>
<name>A0AAV7REY1_PLEWA</name>
<reference evidence="1" key="1">
    <citation type="journal article" date="2022" name="bioRxiv">
        <title>Sequencing and chromosome-scale assembly of the giantPleurodeles waltlgenome.</title>
        <authorList>
            <person name="Brown T."/>
            <person name="Elewa A."/>
            <person name="Iarovenko S."/>
            <person name="Subramanian E."/>
            <person name="Araus A.J."/>
            <person name="Petzold A."/>
            <person name="Susuki M."/>
            <person name="Suzuki K.-i.T."/>
            <person name="Hayashi T."/>
            <person name="Toyoda A."/>
            <person name="Oliveira C."/>
            <person name="Osipova E."/>
            <person name="Leigh N.D."/>
            <person name="Simon A."/>
            <person name="Yun M.H."/>
        </authorList>
    </citation>
    <scope>NUCLEOTIDE SEQUENCE</scope>
    <source>
        <strain evidence="1">20211129_DDA</strain>
        <tissue evidence="1">Liver</tissue>
    </source>
</reference>
<gene>
    <name evidence="1" type="ORF">NDU88_003808</name>
</gene>
<dbReference type="AlphaFoldDB" id="A0AAV7REY1"/>
<evidence type="ECO:0000313" key="1">
    <source>
        <dbReference type="EMBL" id="KAJ1151021.1"/>
    </source>
</evidence>
<keyword evidence="2" id="KW-1185">Reference proteome</keyword>
<protein>
    <submittedName>
        <fullName evidence="1">Uncharacterized protein</fullName>
    </submittedName>
</protein>
<evidence type="ECO:0000313" key="2">
    <source>
        <dbReference type="Proteomes" id="UP001066276"/>
    </source>
</evidence>
<proteinExistence type="predicted"/>
<organism evidence="1 2">
    <name type="scientific">Pleurodeles waltl</name>
    <name type="common">Iberian ribbed newt</name>
    <dbReference type="NCBI Taxonomy" id="8319"/>
    <lineage>
        <taxon>Eukaryota</taxon>
        <taxon>Metazoa</taxon>
        <taxon>Chordata</taxon>
        <taxon>Craniata</taxon>
        <taxon>Vertebrata</taxon>
        <taxon>Euteleostomi</taxon>
        <taxon>Amphibia</taxon>
        <taxon>Batrachia</taxon>
        <taxon>Caudata</taxon>
        <taxon>Salamandroidea</taxon>
        <taxon>Salamandridae</taxon>
        <taxon>Pleurodelinae</taxon>
        <taxon>Pleurodeles</taxon>
    </lineage>
</organism>
<dbReference type="Proteomes" id="UP001066276">
    <property type="component" value="Chromosome 5"/>
</dbReference>